<protein>
    <submittedName>
        <fullName evidence="3">NAD-dependent epimerase/dehydratase</fullName>
    </submittedName>
</protein>
<dbReference type="HOGENOM" id="CLU_007383_1_7_9"/>
<evidence type="ECO:0000313" key="4">
    <source>
        <dbReference type="Proteomes" id="UP000001662"/>
    </source>
</evidence>
<dbReference type="KEGG" id="csh:Closa_3474"/>
<dbReference type="Pfam" id="PF01370">
    <property type="entry name" value="Epimerase"/>
    <property type="match status" value="1"/>
</dbReference>
<accession>D9RA28</accession>
<dbReference type="OrthoDB" id="9789543at2"/>
<gene>
    <name evidence="3" type="ordered locus">Closa_3474</name>
</gene>
<evidence type="ECO:0000256" key="1">
    <source>
        <dbReference type="ARBA" id="ARBA00007637"/>
    </source>
</evidence>
<dbReference type="AlphaFoldDB" id="D9RA28"/>
<evidence type="ECO:0000259" key="2">
    <source>
        <dbReference type="Pfam" id="PF01370"/>
    </source>
</evidence>
<dbReference type="STRING" id="610130.Closa_3474"/>
<organism evidence="3 4">
    <name type="scientific">Lacrimispora saccharolytica (strain ATCC 35040 / DSM 2544 / NRCC 2533 / WM1)</name>
    <name type="common">Clostridium saccharolyticum</name>
    <dbReference type="NCBI Taxonomy" id="610130"/>
    <lineage>
        <taxon>Bacteria</taxon>
        <taxon>Bacillati</taxon>
        <taxon>Bacillota</taxon>
        <taxon>Clostridia</taxon>
        <taxon>Lachnospirales</taxon>
        <taxon>Lachnospiraceae</taxon>
        <taxon>Lacrimispora</taxon>
    </lineage>
</organism>
<dbReference type="EMBL" id="CP002109">
    <property type="protein sequence ID" value="ADL06000.1"/>
    <property type="molecule type" value="Genomic_DNA"/>
</dbReference>
<keyword evidence="4" id="KW-1185">Reference proteome</keyword>
<dbReference type="InterPro" id="IPR001509">
    <property type="entry name" value="Epimerase_deHydtase"/>
</dbReference>
<comment type="similarity">
    <text evidence="1">Belongs to the NAD(P)-dependent epimerase/dehydratase family.</text>
</comment>
<dbReference type="InterPro" id="IPR036291">
    <property type="entry name" value="NAD(P)-bd_dom_sf"/>
</dbReference>
<feature type="domain" description="NAD-dependent epimerase/dehydratase" evidence="2">
    <location>
        <begin position="4"/>
        <end position="227"/>
    </location>
</feature>
<dbReference type="PANTHER" id="PTHR43000">
    <property type="entry name" value="DTDP-D-GLUCOSE 4,6-DEHYDRATASE-RELATED"/>
    <property type="match status" value="1"/>
</dbReference>
<dbReference type="RefSeq" id="WP_013274066.1">
    <property type="nucleotide sequence ID" value="NC_014376.1"/>
</dbReference>
<dbReference type="PaxDb" id="610130-Closa_3474"/>
<dbReference type="eggNOG" id="COG0451">
    <property type="taxonomic scope" value="Bacteria"/>
</dbReference>
<dbReference type="Gene3D" id="3.40.50.720">
    <property type="entry name" value="NAD(P)-binding Rossmann-like Domain"/>
    <property type="match status" value="1"/>
</dbReference>
<sequence length="297" mass="33488">MKNVLLTGASGFIGSHVRKCLHESGYGIISLCKNPGEDFQTYDNEKVVKGNLSEPELLKQALTGCQIEACIHLAWEGIPDYSFEMSQRNLTYGINVLELCRHLGIGQLVVSGSCWEYRSPHGKVAEDWELDDSNHFKAAKNAYRMIAHAFCREAGIRFNWLRLFYVYGPGQREGSLIPFIKKELSEGRVPELRGAGNRNDFVHVWDVARAFVKAVKVKTEVEILNIGYGMTVSVSDVLKYIAEAMDKKNLIPQDTPYDNPQTSVDFYADIANSRDLLGWEPNISLKEWLQKGGSYED</sequence>
<name>D9RA28_LACSW</name>
<dbReference type="Proteomes" id="UP000001662">
    <property type="component" value="Chromosome"/>
</dbReference>
<reference evidence="3" key="1">
    <citation type="submission" date="2010-07" db="EMBL/GenBank/DDBJ databases">
        <title>Complete sequence of Clostridium saccharolyticum WM1.</title>
        <authorList>
            <consortium name="US DOE Joint Genome Institute"/>
            <person name="Lucas S."/>
            <person name="Copeland A."/>
            <person name="Lapidus A."/>
            <person name="Cheng J.-F."/>
            <person name="Bruce D."/>
            <person name="Goodwin L."/>
            <person name="Pitluck S."/>
            <person name="Chertkov O."/>
            <person name="Detter J.C."/>
            <person name="Han C."/>
            <person name="Tapia R."/>
            <person name="Land M."/>
            <person name="Hauser L."/>
            <person name="Chang Y.-J."/>
            <person name="Jeffries C."/>
            <person name="Kyrpides N."/>
            <person name="Ivanova N."/>
            <person name="Mikhailova N."/>
            <person name="Mouttaki H."/>
            <person name="Lin L."/>
            <person name="Zhou J."/>
            <person name="Hemme C.L."/>
            <person name="Woyke T."/>
        </authorList>
    </citation>
    <scope>NUCLEOTIDE SEQUENCE [LARGE SCALE GENOMIC DNA]</scope>
    <source>
        <strain evidence="3">WM1</strain>
    </source>
</reference>
<proteinExistence type="inferred from homology"/>
<evidence type="ECO:0000313" key="3">
    <source>
        <dbReference type="EMBL" id="ADL06000.1"/>
    </source>
</evidence>
<dbReference type="SUPFAM" id="SSF51735">
    <property type="entry name" value="NAD(P)-binding Rossmann-fold domains"/>
    <property type="match status" value="1"/>
</dbReference>